<dbReference type="AlphaFoldDB" id="A0A0A9AZC0"/>
<sequence>MCHRAFAATKQCRCSSRGNWKNILPIYSITGSL</sequence>
<protein>
    <submittedName>
        <fullName evidence="1">Uncharacterized protein</fullName>
    </submittedName>
</protein>
<reference evidence="1" key="1">
    <citation type="submission" date="2014-09" db="EMBL/GenBank/DDBJ databases">
        <authorList>
            <person name="Magalhaes I.L.F."/>
            <person name="Oliveira U."/>
            <person name="Santos F.R."/>
            <person name="Vidigal T.H.D.A."/>
            <person name="Brescovit A.D."/>
            <person name="Santos A.J."/>
        </authorList>
    </citation>
    <scope>NUCLEOTIDE SEQUENCE</scope>
    <source>
        <tissue evidence="1">Shoot tissue taken approximately 20 cm above the soil surface</tissue>
    </source>
</reference>
<evidence type="ECO:0000313" key="1">
    <source>
        <dbReference type="EMBL" id="JAD57069.1"/>
    </source>
</evidence>
<organism evidence="1">
    <name type="scientific">Arundo donax</name>
    <name type="common">Giant reed</name>
    <name type="synonym">Donax arundinaceus</name>
    <dbReference type="NCBI Taxonomy" id="35708"/>
    <lineage>
        <taxon>Eukaryota</taxon>
        <taxon>Viridiplantae</taxon>
        <taxon>Streptophyta</taxon>
        <taxon>Embryophyta</taxon>
        <taxon>Tracheophyta</taxon>
        <taxon>Spermatophyta</taxon>
        <taxon>Magnoliopsida</taxon>
        <taxon>Liliopsida</taxon>
        <taxon>Poales</taxon>
        <taxon>Poaceae</taxon>
        <taxon>PACMAD clade</taxon>
        <taxon>Arundinoideae</taxon>
        <taxon>Arundineae</taxon>
        <taxon>Arundo</taxon>
    </lineage>
</organism>
<name>A0A0A9AZC0_ARUDO</name>
<reference evidence="1" key="2">
    <citation type="journal article" date="2015" name="Data Brief">
        <title>Shoot transcriptome of the giant reed, Arundo donax.</title>
        <authorList>
            <person name="Barrero R.A."/>
            <person name="Guerrero F.D."/>
            <person name="Moolhuijzen P."/>
            <person name="Goolsby J.A."/>
            <person name="Tidwell J."/>
            <person name="Bellgard S.E."/>
            <person name="Bellgard M.I."/>
        </authorList>
    </citation>
    <scope>NUCLEOTIDE SEQUENCE</scope>
    <source>
        <tissue evidence="1">Shoot tissue taken approximately 20 cm above the soil surface</tissue>
    </source>
</reference>
<proteinExistence type="predicted"/>
<dbReference type="EMBL" id="GBRH01240826">
    <property type="protein sequence ID" value="JAD57069.1"/>
    <property type="molecule type" value="Transcribed_RNA"/>
</dbReference>
<accession>A0A0A9AZC0</accession>